<dbReference type="Proteomes" id="UP000600449">
    <property type="component" value="Unassembled WGS sequence"/>
</dbReference>
<evidence type="ECO:0000259" key="2">
    <source>
        <dbReference type="PROSITE" id="PS50994"/>
    </source>
</evidence>
<evidence type="ECO:0000313" key="4">
    <source>
        <dbReference type="Proteomes" id="UP000600449"/>
    </source>
</evidence>
<dbReference type="GO" id="GO:0003676">
    <property type="term" value="F:nucleic acid binding"/>
    <property type="evidence" value="ECO:0007669"/>
    <property type="project" value="InterPro"/>
</dbReference>
<name>A0A917Q877_9HYPH</name>
<dbReference type="PANTHER" id="PTHR35004">
    <property type="entry name" value="TRANSPOSASE RV3428C-RELATED"/>
    <property type="match status" value="1"/>
</dbReference>
<comment type="caution">
    <text evidence="3">The sequence shown here is derived from an EMBL/GenBank/DDBJ whole genome shotgun (WGS) entry which is preliminary data.</text>
</comment>
<feature type="domain" description="Integrase catalytic" evidence="2">
    <location>
        <begin position="131"/>
        <end position="297"/>
    </location>
</feature>
<dbReference type="InterPro" id="IPR036397">
    <property type="entry name" value="RNaseH_sf"/>
</dbReference>
<keyword evidence="4" id="KW-1185">Reference proteome</keyword>
<protein>
    <submittedName>
        <fullName evidence="3">Integrase</fullName>
    </submittedName>
</protein>
<gene>
    <name evidence="3" type="ORF">GCM10011322_22960</name>
</gene>
<sequence>MKQRMRFALLADEGEHTMTELCALFEISRQTGYEWLRRYRALGAAGLVDRPRGPHRHGRATPDAVVEAIVALRRERPTWGPRKLVAKLRARAPETPWPSASTVGEILKRADLVSGRRLHRHAPPRLEELTRPQRPNHVWCADHKGWVRLGDRERLEPLTVTDGFSRFLLVLGATASTRTEEAEPLFEQAFREHGLPDVIRTDNGAPFASSGATGLTTLGVRWIKLGIRHERIDPGQPQQNGGHERFHGTLLREAMTPPAADRAAQQARFDAFRHDYNHERPHEALGQTPPAHLFRPTPRPLPDRLPEPDYPPEAAVRKVRQAGEIKWDGSLVHITKALVGEPVAIEETHDGEWVVRYFDVPIGIIDRRTRKLRRRPVPRPGDRPAKTTDQVP</sequence>
<reference evidence="3 4" key="1">
    <citation type="journal article" date="2014" name="Int. J. Syst. Evol. Microbiol.">
        <title>Complete genome sequence of Corynebacterium casei LMG S-19264T (=DSM 44701T), isolated from a smear-ripened cheese.</title>
        <authorList>
            <consortium name="US DOE Joint Genome Institute (JGI-PGF)"/>
            <person name="Walter F."/>
            <person name="Albersmeier A."/>
            <person name="Kalinowski J."/>
            <person name="Ruckert C."/>
        </authorList>
    </citation>
    <scope>NUCLEOTIDE SEQUENCE [LARGE SCALE GENOMIC DNA]</scope>
    <source>
        <strain evidence="3 4">CGMCC 1.9161</strain>
    </source>
</reference>
<dbReference type="InterPro" id="IPR009057">
    <property type="entry name" value="Homeodomain-like_sf"/>
</dbReference>
<dbReference type="NCBIfam" id="NF033577">
    <property type="entry name" value="transpos_IS481"/>
    <property type="match status" value="1"/>
</dbReference>
<proteinExistence type="predicted"/>
<feature type="region of interest" description="Disordered" evidence="1">
    <location>
        <begin position="373"/>
        <end position="392"/>
    </location>
</feature>
<dbReference type="Pfam" id="PF13565">
    <property type="entry name" value="HTH_32"/>
    <property type="match status" value="1"/>
</dbReference>
<dbReference type="GO" id="GO:0015074">
    <property type="term" value="P:DNA integration"/>
    <property type="evidence" value="ECO:0007669"/>
    <property type="project" value="InterPro"/>
</dbReference>
<dbReference type="Pfam" id="PF13683">
    <property type="entry name" value="rve_3"/>
    <property type="match status" value="1"/>
</dbReference>
<dbReference type="SUPFAM" id="SSF46689">
    <property type="entry name" value="Homeodomain-like"/>
    <property type="match status" value="1"/>
</dbReference>
<organism evidence="3 4">
    <name type="scientific">Salinarimonas ramus</name>
    <dbReference type="NCBI Taxonomy" id="690164"/>
    <lineage>
        <taxon>Bacteria</taxon>
        <taxon>Pseudomonadati</taxon>
        <taxon>Pseudomonadota</taxon>
        <taxon>Alphaproteobacteria</taxon>
        <taxon>Hyphomicrobiales</taxon>
        <taxon>Salinarimonadaceae</taxon>
        <taxon>Salinarimonas</taxon>
    </lineage>
</organism>
<dbReference type="InterPro" id="IPR047656">
    <property type="entry name" value="IS481-like_transpos"/>
</dbReference>
<dbReference type="SUPFAM" id="SSF53098">
    <property type="entry name" value="Ribonuclease H-like"/>
    <property type="match status" value="1"/>
</dbReference>
<dbReference type="PANTHER" id="PTHR35004:SF7">
    <property type="entry name" value="INTEGRASE PROTEIN"/>
    <property type="match status" value="1"/>
</dbReference>
<dbReference type="PROSITE" id="PS50994">
    <property type="entry name" value="INTEGRASE"/>
    <property type="match status" value="1"/>
</dbReference>
<evidence type="ECO:0000256" key="1">
    <source>
        <dbReference type="SAM" id="MobiDB-lite"/>
    </source>
</evidence>
<evidence type="ECO:0000313" key="3">
    <source>
        <dbReference type="EMBL" id="GGK35524.1"/>
    </source>
</evidence>
<dbReference type="EMBL" id="BMMF01000006">
    <property type="protein sequence ID" value="GGK35524.1"/>
    <property type="molecule type" value="Genomic_DNA"/>
</dbReference>
<accession>A0A917Q877</accession>
<dbReference type="Gene3D" id="3.30.420.10">
    <property type="entry name" value="Ribonuclease H-like superfamily/Ribonuclease H"/>
    <property type="match status" value="1"/>
</dbReference>
<dbReference type="AlphaFoldDB" id="A0A917Q877"/>
<dbReference type="InterPro" id="IPR012337">
    <property type="entry name" value="RNaseH-like_sf"/>
</dbReference>
<dbReference type="InterPro" id="IPR001584">
    <property type="entry name" value="Integrase_cat-core"/>
</dbReference>